<evidence type="ECO:0000313" key="3">
    <source>
        <dbReference type="Proteomes" id="UP000018958"/>
    </source>
</evidence>
<dbReference type="InterPro" id="IPR045455">
    <property type="entry name" value="NrS-1_pol-like_helicase"/>
</dbReference>
<proteinExistence type="predicted"/>
<dbReference type="Pfam" id="PF19263">
    <property type="entry name" value="DUF5906"/>
    <property type="match status" value="1"/>
</dbReference>
<evidence type="ECO:0000313" key="2">
    <source>
        <dbReference type="EMBL" id="ETP18034.1"/>
    </source>
</evidence>
<organism evidence="2 3">
    <name type="scientific">Phytophthora nicotianae CJ01A1</name>
    <dbReference type="NCBI Taxonomy" id="1317063"/>
    <lineage>
        <taxon>Eukaryota</taxon>
        <taxon>Sar</taxon>
        <taxon>Stramenopiles</taxon>
        <taxon>Oomycota</taxon>
        <taxon>Peronosporomycetes</taxon>
        <taxon>Peronosporales</taxon>
        <taxon>Peronosporaceae</taxon>
        <taxon>Phytophthora</taxon>
    </lineage>
</organism>
<reference evidence="2 3" key="1">
    <citation type="submission" date="2013-11" db="EMBL/GenBank/DDBJ databases">
        <title>The Genome Sequence of Phytophthora parasitica CJ01A1.</title>
        <authorList>
            <consortium name="The Broad Institute Genomics Platform"/>
            <person name="Russ C."/>
            <person name="Tyler B."/>
            <person name="Panabieres F."/>
            <person name="Shan W."/>
            <person name="Tripathy S."/>
            <person name="Grunwald N."/>
            <person name="Machado M."/>
            <person name="Johnson C.S."/>
            <person name="Walker B."/>
            <person name="Young S.K."/>
            <person name="Zeng Q."/>
            <person name="Gargeya S."/>
            <person name="Fitzgerald M."/>
            <person name="Haas B."/>
            <person name="Abouelleil A."/>
            <person name="Allen A.W."/>
            <person name="Alvarado L."/>
            <person name="Arachchi H.M."/>
            <person name="Berlin A.M."/>
            <person name="Chapman S.B."/>
            <person name="Gainer-Dewar J."/>
            <person name="Goldberg J."/>
            <person name="Griggs A."/>
            <person name="Gujja S."/>
            <person name="Hansen M."/>
            <person name="Howarth C."/>
            <person name="Imamovic A."/>
            <person name="Ireland A."/>
            <person name="Larimer J."/>
            <person name="McCowan C."/>
            <person name="Murphy C."/>
            <person name="Pearson M."/>
            <person name="Poon T.W."/>
            <person name="Priest M."/>
            <person name="Roberts A."/>
            <person name="Saif S."/>
            <person name="Shea T."/>
            <person name="Sisk P."/>
            <person name="Sykes S."/>
            <person name="Wortman J."/>
            <person name="Nusbaum C."/>
            <person name="Birren B."/>
        </authorList>
    </citation>
    <scope>NUCLEOTIDE SEQUENCE [LARGE SCALE GENOMIC DNA]</scope>
    <source>
        <strain evidence="2 3">CJ01A1</strain>
    </source>
</reference>
<dbReference type="EMBL" id="ANIX01001592">
    <property type="protein sequence ID" value="ETP18034.1"/>
    <property type="molecule type" value="Genomic_DNA"/>
</dbReference>
<feature type="domain" description="NrS-1 polymerase-like helicase" evidence="1">
    <location>
        <begin position="441"/>
        <end position="523"/>
    </location>
</feature>
<sequence length="542" mass="63574">MANPIEEIYGEHCIQHIKSVDKYDEPKLGDSRVLSPSVWIKSKMHTVGDSIDYKHSNDVTPDFGSDGHTYLLRYQFNELDESEMLDNFFFKSTEDRNLFEQANVECGVEYFLATKSYDERLYQLCTMIRDDWFSNNQNVWNLAGFFARQPHSDLYLMRKTYLCVLKQKVERFNKEFAIKEFDGWFDSKYNPSLNEGKLKGIAAGCHPAAYKQWQDEYEVKEPRKTSTSKTFELSTLDQDFELTFKSERKLATLTQLVELTGQTIDDMRSAMVATSFKIDELEYWAEKYLVIENKPNRDFDLNFRSDITYYKRWVTEDDNSVIKAYDPKNVFKVQIEFIENKKPRSTKLPDLLNTVPFHKFANTVCKWEHDPNDMETFSLANPLLAKDLHEEITESDLHPVLVDYLKRIICSNHPERYQWLMEYIGSICHYPDSKTKVMLVLYSMEKQIGKSNFFKLLTSLLGTVNTHMTQHVTNVFGERGSPQLRHKKLCWFEEIAGDKRSFRNCLERMKSAITDSVQSSQKLYHEEEVHGNITELLVLPTT</sequence>
<dbReference type="AlphaFoldDB" id="W2X7X4"/>
<accession>W2X7X4</accession>
<dbReference type="Proteomes" id="UP000018958">
    <property type="component" value="Unassembled WGS sequence"/>
</dbReference>
<dbReference type="OrthoDB" id="96431at2759"/>
<name>W2X7X4_PHYNI</name>
<comment type="caution">
    <text evidence="2">The sequence shown here is derived from an EMBL/GenBank/DDBJ whole genome shotgun (WGS) entry which is preliminary data.</text>
</comment>
<gene>
    <name evidence="2" type="ORF">F441_07692</name>
</gene>
<protein>
    <recommendedName>
        <fullName evidence="1">NrS-1 polymerase-like helicase domain-containing protein</fullName>
    </recommendedName>
</protein>
<evidence type="ECO:0000259" key="1">
    <source>
        <dbReference type="Pfam" id="PF19263"/>
    </source>
</evidence>